<keyword evidence="1" id="KW-1133">Transmembrane helix</keyword>
<comment type="caution">
    <text evidence="2">The sequence shown here is derived from an EMBL/GenBank/DDBJ whole genome shotgun (WGS) entry which is preliminary data.</text>
</comment>
<gene>
    <name evidence="2" type="ORF">Ctob_003534</name>
</gene>
<protein>
    <submittedName>
        <fullName evidence="2">Uncharacterized protein</fullName>
    </submittedName>
</protein>
<dbReference type="Proteomes" id="UP000037460">
    <property type="component" value="Unassembled WGS sequence"/>
</dbReference>
<name>A0A0M0JS39_9EUKA</name>
<evidence type="ECO:0000256" key="1">
    <source>
        <dbReference type="SAM" id="Phobius"/>
    </source>
</evidence>
<proteinExistence type="predicted"/>
<feature type="transmembrane region" description="Helical" evidence="1">
    <location>
        <begin position="15"/>
        <end position="32"/>
    </location>
</feature>
<dbReference type="AlphaFoldDB" id="A0A0M0JS39"/>
<organism evidence="2 3">
    <name type="scientific">Chrysochromulina tobinii</name>
    <dbReference type="NCBI Taxonomy" id="1460289"/>
    <lineage>
        <taxon>Eukaryota</taxon>
        <taxon>Haptista</taxon>
        <taxon>Haptophyta</taxon>
        <taxon>Prymnesiophyceae</taxon>
        <taxon>Prymnesiales</taxon>
        <taxon>Chrysochromulinaceae</taxon>
        <taxon>Chrysochromulina</taxon>
    </lineage>
</organism>
<evidence type="ECO:0000313" key="3">
    <source>
        <dbReference type="Proteomes" id="UP000037460"/>
    </source>
</evidence>
<sequence>MEAKIRKILPKDEQIVVAILGCYAGVFGLVKLKGAMSGKKPVPVAAAAAAPATTSGSTSKWGFEPPTIETFDAWEQNADNWKKWEAFMSNDKLVDQWAATL</sequence>
<accession>A0A0M0JS39</accession>
<keyword evidence="1" id="KW-0812">Transmembrane</keyword>
<reference evidence="3" key="1">
    <citation type="journal article" date="2015" name="PLoS Genet.">
        <title>Genome Sequence and Transcriptome Analyses of Chrysochromulina tobin: Metabolic Tools for Enhanced Algal Fitness in the Prominent Order Prymnesiales (Haptophyceae).</title>
        <authorList>
            <person name="Hovde B.T."/>
            <person name="Deodato C.R."/>
            <person name="Hunsperger H.M."/>
            <person name="Ryken S.A."/>
            <person name="Yost W."/>
            <person name="Jha R.K."/>
            <person name="Patterson J."/>
            <person name="Monnat R.J. Jr."/>
            <person name="Barlow S.B."/>
            <person name="Starkenburg S.R."/>
            <person name="Cattolico R.A."/>
        </authorList>
    </citation>
    <scope>NUCLEOTIDE SEQUENCE</scope>
    <source>
        <strain evidence="3">CCMP291</strain>
    </source>
</reference>
<dbReference type="EMBL" id="JWZX01002420">
    <property type="protein sequence ID" value="KOO29409.1"/>
    <property type="molecule type" value="Genomic_DNA"/>
</dbReference>
<evidence type="ECO:0000313" key="2">
    <source>
        <dbReference type="EMBL" id="KOO29409.1"/>
    </source>
</evidence>
<keyword evidence="3" id="KW-1185">Reference proteome</keyword>
<keyword evidence="1" id="KW-0472">Membrane</keyword>
<dbReference type="OrthoDB" id="65030at2759"/>